<feature type="chain" id="PRO_5043992035" description="DUF4267 domain-containing protein" evidence="2">
    <location>
        <begin position="21"/>
        <end position="129"/>
    </location>
</feature>
<evidence type="ECO:0000256" key="1">
    <source>
        <dbReference type="SAM" id="Phobius"/>
    </source>
</evidence>
<dbReference type="Proteomes" id="UP001141659">
    <property type="component" value="Unassembled WGS sequence"/>
</dbReference>
<name>A0AAW5T961_9MYCO</name>
<evidence type="ECO:0000256" key="2">
    <source>
        <dbReference type="SAM" id="SignalP"/>
    </source>
</evidence>
<keyword evidence="1" id="KW-1133">Transmembrane helix</keyword>
<evidence type="ECO:0000313" key="6">
    <source>
        <dbReference type="Proteomes" id="UP001558474"/>
    </source>
</evidence>
<keyword evidence="1" id="KW-0812">Transmembrane</keyword>
<gene>
    <name evidence="4" type="ORF">ABFW12_12225</name>
    <name evidence="3" type="ORF">H5P34_23550</name>
</gene>
<evidence type="ECO:0000313" key="5">
    <source>
        <dbReference type="Proteomes" id="UP001141659"/>
    </source>
</evidence>
<reference evidence="3" key="1">
    <citation type="submission" date="2020-07" db="EMBL/GenBank/DDBJ databases">
        <authorList>
            <person name="Pettersson B.M.F."/>
            <person name="Behra P.R.K."/>
            <person name="Ramesh M."/>
            <person name="Das S."/>
            <person name="Dasgupta S."/>
            <person name="Kirsebom L.A."/>
        </authorList>
    </citation>
    <scope>NUCLEOTIDE SEQUENCE</scope>
    <source>
        <strain evidence="3">DSM 44242</strain>
    </source>
</reference>
<dbReference type="AlphaFoldDB" id="A0AAW5T961"/>
<evidence type="ECO:0008006" key="7">
    <source>
        <dbReference type="Google" id="ProtNLM"/>
    </source>
</evidence>
<organism evidence="3 5">
    <name type="scientific">Mycolicibacterium porcinum</name>
    <dbReference type="NCBI Taxonomy" id="39693"/>
    <lineage>
        <taxon>Bacteria</taxon>
        <taxon>Bacillati</taxon>
        <taxon>Actinomycetota</taxon>
        <taxon>Actinomycetes</taxon>
        <taxon>Mycobacteriales</taxon>
        <taxon>Mycobacteriaceae</taxon>
        <taxon>Mycolicibacterium</taxon>
    </lineage>
</organism>
<evidence type="ECO:0000313" key="4">
    <source>
        <dbReference type="EMBL" id="MEX3738997.1"/>
    </source>
</evidence>
<dbReference type="EMBL" id="JACKVC010000020">
    <property type="protein sequence ID" value="MCV7391041.1"/>
    <property type="molecule type" value="Genomic_DNA"/>
</dbReference>
<evidence type="ECO:0000313" key="3">
    <source>
        <dbReference type="EMBL" id="MCV7391041.1"/>
    </source>
</evidence>
<keyword evidence="2" id="KW-0732">Signal</keyword>
<dbReference type="Proteomes" id="UP001558474">
    <property type="component" value="Unassembled WGS sequence"/>
</dbReference>
<keyword evidence="1" id="KW-0472">Membrane</keyword>
<reference evidence="3" key="2">
    <citation type="journal article" date="2022" name="BMC Genomics">
        <title>Comparative genome analysis of mycobacteria focusing on tRNA and non-coding RNA.</title>
        <authorList>
            <person name="Behra P.R.K."/>
            <person name="Pettersson B.M.F."/>
            <person name="Ramesh M."/>
            <person name="Das S."/>
            <person name="Dasgupta S."/>
            <person name="Kirsebom L.A."/>
        </authorList>
    </citation>
    <scope>NUCLEOTIDE SEQUENCE</scope>
    <source>
        <strain evidence="3">DSM 44242</strain>
    </source>
</reference>
<feature type="signal peptide" evidence="2">
    <location>
        <begin position="1"/>
        <end position="20"/>
    </location>
</feature>
<comment type="caution">
    <text evidence="3">The sequence shown here is derived from an EMBL/GenBank/DDBJ whole genome shotgun (WGS) entry which is preliminary data.</text>
</comment>
<accession>A0AAW5T961</accession>
<keyword evidence="6" id="KW-1185">Reference proteome</keyword>
<feature type="transmembrane region" description="Helical" evidence="1">
    <location>
        <begin position="96"/>
        <end position="117"/>
    </location>
</feature>
<dbReference type="RefSeq" id="WP_036444052.1">
    <property type="nucleotide sequence ID" value="NZ_JACKVC010000020.1"/>
</dbReference>
<protein>
    <recommendedName>
        <fullName evidence="7">DUF4267 domain-containing protein</fullName>
    </recommendedName>
</protein>
<sequence>MNRNVLIRAFAALRFTTGIAAWLAPNTTGRLMGLSAGRDQPLTTQLFGSRELTLAVAITETSSPRLQTRALQLGLLTDLLDILAAVRGIRARTLSATGAIVAGGGAALFAGLGVGALTSREQSSMPVPE</sequence>
<proteinExistence type="predicted"/>
<reference evidence="4 6" key="3">
    <citation type="submission" date="2024-04" db="EMBL/GenBank/DDBJ databases">
        <title>Genomic Markers of Mycobacteria.</title>
        <authorList>
            <person name="Soliman M.S."/>
            <person name="Elkholy A."/>
            <person name="Soliman N.S."/>
            <person name="Abbas A."/>
            <person name="Khayrat S."/>
            <person name="Shawky S."/>
        </authorList>
    </citation>
    <scope>NUCLEOTIDE SEQUENCE [LARGE SCALE GENOMIC DNA]</scope>
    <source>
        <strain evidence="4 6">Egy-CU-AM5</strain>
    </source>
</reference>
<dbReference type="EMBL" id="JBDLOU010000021">
    <property type="protein sequence ID" value="MEX3738997.1"/>
    <property type="molecule type" value="Genomic_DNA"/>
</dbReference>